<sequence>MIFSRTTFAVILSLASPTAATGAPAQEATPVTTPVTLAAAQPTSAPRLTLPAPTGPHPLGTISMHLVDHTRKDPLSGGRARELMISLTYPASKTTGYPTAPWLTPKAAAQYLRQQGLPPNAVQLPRTHAHEGAPADRRRGQLPVVLYSPGNDSFRSANTVVVEELASRGYAVVTIDHTHDGTVEFPDGQVVTPTPDSHGTLIYQQRIADTHFVLNQLALLQRGTNPDAEHRKLPTGLRGLLDLQRIGMFGYSAGGATVASAMFENPKIKAGLAMDGPVAGPVVNSGLTRPYMLMTATKAVRERDPDLARFWSNLKGWKLNIKTTGVEHASYSDLEVIVPQLASLLNWTPAQLAEQIGTLDPTRAEAVQRTYPLAFFDLHLRGKGHLLNRPSPKFPEVTFIP</sequence>
<dbReference type="GO" id="GO:0003847">
    <property type="term" value="F:1-alkyl-2-acetylglycerophosphocholine esterase activity"/>
    <property type="evidence" value="ECO:0007669"/>
    <property type="project" value="TreeGrafter"/>
</dbReference>
<keyword evidence="6" id="KW-1185">Reference proteome</keyword>
<evidence type="ECO:0000313" key="6">
    <source>
        <dbReference type="Proteomes" id="UP000331127"/>
    </source>
</evidence>
<accession>A0A5M3WGT5</accession>
<dbReference type="PANTHER" id="PTHR10272:SF0">
    <property type="entry name" value="PLATELET-ACTIVATING FACTOR ACETYLHYDROLASE"/>
    <property type="match status" value="1"/>
</dbReference>
<feature type="signal peptide" evidence="4">
    <location>
        <begin position="1"/>
        <end position="25"/>
    </location>
</feature>
<evidence type="ECO:0000256" key="2">
    <source>
        <dbReference type="ARBA" id="ARBA00022963"/>
    </source>
</evidence>
<keyword evidence="1" id="KW-0378">Hydrolase</keyword>
<dbReference type="AlphaFoldDB" id="A0A5M3WGT5"/>
<feature type="chain" id="PRO_5024363833" evidence="4">
    <location>
        <begin position="26"/>
        <end position="401"/>
    </location>
</feature>
<dbReference type="EMBL" id="BLAE01000008">
    <property type="protein sequence ID" value="GES07906.1"/>
    <property type="molecule type" value="Genomic_DNA"/>
</dbReference>
<protein>
    <submittedName>
        <fullName evidence="5">Esterase</fullName>
    </submittedName>
</protein>
<evidence type="ECO:0000313" key="5">
    <source>
        <dbReference type="EMBL" id="GES07906.1"/>
    </source>
</evidence>
<dbReference type="Pfam" id="PF03403">
    <property type="entry name" value="PAF-AH_p_II"/>
    <property type="match status" value="2"/>
</dbReference>
<keyword evidence="3" id="KW-0443">Lipid metabolism</keyword>
<proteinExistence type="predicted"/>
<dbReference type="GO" id="GO:0016042">
    <property type="term" value="P:lipid catabolic process"/>
    <property type="evidence" value="ECO:0007669"/>
    <property type="project" value="UniProtKB-KW"/>
</dbReference>
<dbReference type="PANTHER" id="PTHR10272">
    <property type="entry name" value="PLATELET-ACTIVATING FACTOR ACETYLHYDROLASE"/>
    <property type="match status" value="1"/>
</dbReference>
<reference evidence="5 6" key="1">
    <citation type="submission" date="2019-10" db="EMBL/GenBank/DDBJ databases">
        <title>Whole genome shotgun sequence of Acrocarpospora macrocephala NBRC 16266.</title>
        <authorList>
            <person name="Ichikawa N."/>
            <person name="Kimura A."/>
            <person name="Kitahashi Y."/>
            <person name="Komaki H."/>
            <person name="Oguchi A."/>
        </authorList>
    </citation>
    <scope>NUCLEOTIDE SEQUENCE [LARGE SCALE GENOMIC DNA]</scope>
    <source>
        <strain evidence="5 6">NBRC 16266</strain>
    </source>
</reference>
<dbReference type="Gene3D" id="3.40.50.1820">
    <property type="entry name" value="alpha/beta hydrolase"/>
    <property type="match status" value="1"/>
</dbReference>
<evidence type="ECO:0000256" key="4">
    <source>
        <dbReference type="SAM" id="SignalP"/>
    </source>
</evidence>
<dbReference type="Proteomes" id="UP000331127">
    <property type="component" value="Unassembled WGS sequence"/>
</dbReference>
<keyword evidence="4" id="KW-0732">Signal</keyword>
<keyword evidence="2" id="KW-0442">Lipid degradation</keyword>
<dbReference type="SUPFAM" id="SSF53474">
    <property type="entry name" value="alpha/beta-Hydrolases"/>
    <property type="match status" value="1"/>
</dbReference>
<organism evidence="5 6">
    <name type="scientific">Acrocarpospora macrocephala</name>
    <dbReference type="NCBI Taxonomy" id="150177"/>
    <lineage>
        <taxon>Bacteria</taxon>
        <taxon>Bacillati</taxon>
        <taxon>Actinomycetota</taxon>
        <taxon>Actinomycetes</taxon>
        <taxon>Streptosporangiales</taxon>
        <taxon>Streptosporangiaceae</taxon>
        <taxon>Acrocarpospora</taxon>
    </lineage>
</organism>
<name>A0A5M3WGT5_9ACTN</name>
<dbReference type="RefSeq" id="WP_218040920.1">
    <property type="nucleotide sequence ID" value="NZ_BAAAHL010000012.1"/>
</dbReference>
<dbReference type="InterPro" id="IPR029058">
    <property type="entry name" value="AB_hydrolase_fold"/>
</dbReference>
<gene>
    <name evidence="5" type="ORF">Amac_015010</name>
</gene>
<evidence type="ECO:0000256" key="3">
    <source>
        <dbReference type="ARBA" id="ARBA00023098"/>
    </source>
</evidence>
<comment type="caution">
    <text evidence="5">The sequence shown here is derived from an EMBL/GenBank/DDBJ whole genome shotgun (WGS) entry which is preliminary data.</text>
</comment>
<evidence type="ECO:0000256" key="1">
    <source>
        <dbReference type="ARBA" id="ARBA00022801"/>
    </source>
</evidence>